<proteinExistence type="predicted"/>
<gene>
    <name evidence="1" type="ORF">DUNSADRAFT_8323</name>
</gene>
<evidence type="ECO:0008006" key="3">
    <source>
        <dbReference type="Google" id="ProtNLM"/>
    </source>
</evidence>
<organism evidence="1 2">
    <name type="scientific">Dunaliella salina</name>
    <name type="common">Green alga</name>
    <name type="synonym">Protococcus salinus</name>
    <dbReference type="NCBI Taxonomy" id="3046"/>
    <lineage>
        <taxon>Eukaryota</taxon>
        <taxon>Viridiplantae</taxon>
        <taxon>Chlorophyta</taxon>
        <taxon>core chlorophytes</taxon>
        <taxon>Chlorophyceae</taxon>
        <taxon>CS clade</taxon>
        <taxon>Chlamydomonadales</taxon>
        <taxon>Dunaliellaceae</taxon>
        <taxon>Dunaliella</taxon>
    </lineage>
</organism>
<reference evidence="1" key="1">
    <citation type="submission" date="2017-08" db="EMBL/GenBank/DDBJ databases">
        <authorList>
            <person name="Polle J.E."/>
            <person name="Barry K."/>
            <person name="Cushman J."/>
            <person name="Schmutz J."/>
            <person name="Tran D."/>
            <person name="Hathwaick L.T."/>
            <person name="Yim W.C."/>
            <person name="Jenkins J."/>
            <person name="Mckie-Krisberg Z.M."/>
            <person name="Prochnik S."/>
            <person name="Lindquist E."/>
            <person name="Dockter R.B."/>
            <person name="Adam C."/>
            <person name="Molina H."/>
            <person name="Bunkerborg J."/>
            <person name="Jin E."/>
            <person name="Buchheim M."/>
            <person name="Magnuson J."/>
        </authorList>
    </citation>
    <scope>NUCLEOTIDE SEQUENCE</scope>
    <source>
        <strain evidence="1">CCAP 19/18</strain>
    </source>
</reference>
<evidence type="ECO:0000313" key="1">
    <source>
        <dbReference type="EMBL" id="KAF5842260.1"/>
    </source>
</evidence>
<name>A0ABQ7H5W9_DUNSA</name>
<keyword evidence="2" id="KW-1185">Reference proteome</keyword>
<dbReference type="EMBL" id="MU069465">
    <property type="protein sequence ID" value="KAF5842260.1"/>
    <property type="molecule type" value="Genomic_DNA"/>
</dbReference>
<evidence type="ECO:0000313" key="2">
    <source>
        <dbReference type="Proteomes" id="UP000815325"/>
    </source>
</evidence>
<sequence>MASYLTTRPPSMASLSCFTKWPCTLVTQSKAHLICTIALLKARTWSAHKWLWPRECNRWAAVLDSPYYKSPYHLYQWSVRSLGEWLFPRLQWLDAAFDRVLKEVGPDTGASADGEPGWEQAVMDAAVAAADAEAQSATAFGGAGVGAAIGAEYGQDAQSYAIRERLALLRRAAG</sequence>
<accession>A0ABQ7H5W9</accession>
<comment type="caution">
    <text evidence="1">The sequence shown here is derived from an EMBL/GenBank/DDBJ whole genome shotgun (WGS) entry which is preliminary data.</text>
</comment>
<dbReference type="Proteomes" id="UP000815325">
    <property type="component" value="Unassembled WGS sequence"/>
</dbReference>
<protein>
    <recommendedName>
        <fullName evidence="3">Encoded protein</fullName>
    </recommendedName>
</protein>